<keyword evidence="2" id="KW-1185">Reference proteome</keyword>
<gene>
    <name evidence="1" type="ORF">JOF29_003013</name>
</gene>
<name>A0ABS4UJY8_9ACTN</name>
<comment type="caution">
    <text evidence="1">The sequence shown here is derived from an EMBL/GenBank/DDBJ whole genome shotgun (WGS) entry which is preliminary data.</text>
</comment>
<organism evidence="1 2">
    <name type="scientific">Kribbella aluminosa</name>
    <dbReference type="NCBI Taxonomy" id="416017"/>
    <lineage>
        <taxon>Bacteria</taxon>
        <taxon>Bacillati</taxon>
        <taxon>Actinomycetota</taxon>
        <taxon>Actinomycetes</taxon>
        <taxon>Propionibacteriales</taxon>
        <taxon>Kribbellaceae</taxon>
        <taxon>Kribbella</taxon>
    </lineage>
</organism>
<evidence type="ECO:0000313" key="2">
    <source>
        <dbReference type="Proteomes" id="UP000755585"/>
    </source>
</evidence>
<accession>A0ABS4UJY8</accession>
<proteinExistence type="predicted"/>
<protein>
    <submittedName>
        <fullName evidence="1">Uncharacterized protein</fullName>
    </submittedName>
</protein>
<dbReference type="Proteomes" id="UP000755585">
    <property type="component" value="Unassembled WGS sequence"/>
</dbReference>
<dbReference type="RefSeq" id="WP_209694761.1">
    <property type="nucleotide sequence ID" value="NZ_BAAAVU010000002.1"/>
</dbReference>
<reference evidence="1 2" key="1">
    <citation type="submission" date="2021-03" db="EMBL/GenBank/DDBJ databases">
        <title>Sequencing the genomes of 1000 actinobacteria strains.</title>
        <authorList>
            <person name="Klenk H.-P."/>
        </authorList>
    </citation>
    <scope>NUCLEOTIDE SEQUENCE [LARGE SCALE GENOMIC DNA]</scope>
    <source>
        <strain evidence="1 2">DSM 18824</strain>
    </source>
</reference>
<evidence type="ECO:0000313" key="1">
    <source>
        <dbReference type="EMBL" id="MBP2351930.1"/>
    </source>
</evidence>
<dbReference type="EMBL" id="JAGINT010000001">
    <property type="protein sequence ID" value="MBP2351930.1"/>
    <property type="molecule type" value="Genomic_DNA"/>
</dbReference>
<sequence length="101" mass="10722">MSDKDGDDDEIFAYRIIGPDDAGDEGEIFTVRGAHSLSGARVGSWLADHEGALRIDVQVPEGADVAEEDLGAVAEANEVTIRIFVDGKLQAEYTGETEASP</sequence>